<sequence>MVKLFVGNLGPTTKCAELRALFEKYGTVTECDVIRNYGFVHMKNEDDAAKACSALNNQVLDGKAIHIEFSTSKLRKAPGMDEVCFRCGEQSHKTKNCPMHDMIKDRKTTTITNGSSSKRPYTEETQYPPPKRVECYFTPSKEAASSGLAYSYLKAASTAVAPAPAPVIKRESSVGNDPLLPRPLDRNLSSLYDEYLAARDRYYYLRDRLTTGNTYVPGATNVARVGGLQQTAVIAPTAYVTQPIPMQQQVIQAMQQTRIVAAQPAIAAQAPMNVDYYGAAPSRASPLQSRYVDIYYKPSNGYESASSQRVAYQPGAAPAASAHPPDVYYHRTESGYEAFTMPSVASGTASHYI</sequence>
<keyword evidence="2" id="KW-0479">Metal-binding</keyword>
<dbReference type="InterPro" id="IPR000504">
    <property type="entry name" value="RRM_dom"/>
</dbReference>
<dbReference type="GO" id="GO:0008270">
    <property type="term" value="F:zinc ion binding"/>
    <property type="evidence" value="ECO:0007669"/>
    <property type="project" value="UniProtKB-KW"/>
</dbReference>
<evidence type="ECO:0000259" key="5">
    <source>
        <dbReference type="PROSITE" id="PS50158"/>
    </source>
</evidence>
<dbReference type="InterPro" id="IPR012677">
    <property type="entry name" value="Nucleotide-bd_a/b_plait_sf"/>
</dbReference>
<keyword evidence="2" id="KW-0862">Zinc</keyword>
<dbReference type="PANTHER" id="PTHR48025:SF1">
    <property type="entry name" value="RRM DOMAIN-CONTAINING PROTEIN"/>
    <property type="match status" value="1"/>
</dbReference>
<evidence type="ECO:0000313" key="7">
    <source>
        <dbReference type="WBParaSite" id="nRc.2.0.1.t25661-RA"/>
    </source>
</evidence>
<evidence type="ECO:0000256" key="2">
    <source>
        <dbReference type="PROSITE-ProRule" id="PRU00047"/>
    </source>
</evidence>
<accession>A0A915JHT0</accession>
<keyword evidence="2" id="KW-0863">Zinc-finger</keyword>
<dbReference type="PROSITE" id="PS50102">
    <property type="entry name" value="RRM"/>
    <property type="match status" value="1"/>
</dbReference>
<evidence type="ECO:0000313" key="6">
    <source>
        <dbReference type="Proteomes" id="UP000887565"/>
    </source>
</evidence>
<proteinExistence type="predicted"/>
<dbReference type="AlphaFoldDB" id="A0A915JHT0"/>
<dbReference type="SUPFAM" id="SSF54928">
    <property type="entry name" value="RNA-binding domain, RBD"/>
    <property type="match status" value="1"/>
</dbReference>
<dbReference type="PANTHER" id="PTHR48025">
    <property type="entry name" value="OS02G0815200 PROTEIN"/>
    <property type="match status" value="1"/>
</dbReference>
<dbReference type="InterPro" id="IPR001878">
    <property type="entry name" value="Znf_CCHC"/>
</dbReference>
<dbReference type="Pfam" id="PF00076">
    <property type="entry name" value="RRM_1"/>
    <property type="match status" value="1"/>
</dbReference>
<dbReference type="GO" id="GO:0005634">
    <property type="term" value="C:nucleus"/>
    <property type="evidence" value="ECO:0007669"/>
    <property type="project" value="TreeGrafter"/>
</dbReference>
<dbReference type="PROSITE" id="PS50158">
    <property type="entry name" value="ZF_CCHC"/>
    <property type="match status" value="1"/>
</dbReference>
<feature type="domain" description="RRM" evidence="4">
    <location>
        <begin position="2"/>
        <end position="72"/>
    </location>
</feature>
<keyword evidence="6" id="KW-1185">Reference proteome</keyword>
<keyword evidence="1 3" id="KW-0694">RNA-binding</keyword>
<organism evidence="6 7">
    <name type="scientific">Romanomermis culicivorax</name>
    <name type="common">Nematode worm</name>
    <dbReference type="NCBI Taxonomy" id="13658"/>
    <lineage>
        <taxon>Eukaryota</taxon>
        <taxon>Metazoa</taxon>
        <taxon>Ecdysozoa</taxon>
        <taxon>Nematoda</taxon>
        <taxon>Enoplea</taxon>
        <taxon>Dorylaimia</taxon>
        <taxon>Mermithida</taxon>
        <taxon>Mermithoidea</taxon>
        <taxon>Mermithidae</taxon>
        <taxon>Romanomermis</taxon>
    </lineage>
</organism>
<evidence type="ECO:0000259" key="4">
    <source>
        <dbReference type="PROSITE" id="PS50102"/>
    </source>
</evidence>
<dbReference type="GO" id="GO:0003729">
    <property type="term" value="F:mRNA binding"/>
    <property type="evidence" value="ECO:0007669"/>
    <property type="project" value="TreeGrafter"/>
</dbReference>
<feature type="domain" description="CCHC-type" evidence="5">
    <location>
        <begin position="84"/>
        <end position="98"/>
    </location>
</feature>
<dbReference type="CDD" id="cd12343">
    <property type="entry name" value="RRM1_2_CoAA_like"/>
    <property type="match status" value="1"/>
</dbReference>
<evidence type="ECO:0000256" key="1">
    <source>
        <dbReference type="ARBA" id="ARBA00022884"/>
    </source>
</evidence>
<dbReference type="Proteomes" id="UP000887565">
    <property type="component" value="Unplaced"/>
</dbReference>
<reference evidence="7" key="1">
    <citation type="submission" date="2022-11" db="UniProtKB">
        <authorList>
            <consortium name="WormBaseParasite"/>
        </authorList>
    </citation>
    <scope>IDENTIFICATION</scope>
</reference>
<name>A0A915JHT0_ROMCU</name>
<dbReference type="InterPro" id="IPR050502">
    <property type="entry name" value="Euk_RNA-bind_prot"/>
</dbReference>
<protein>
    <submittedName>
        <fullName evidence="7">Uncharacterized protein</fullName>
    </submittedName>
</protein>
<dbReference type="SMART" id="SM00360">
    <property type="entry name" value="RRM"/>
    <property type="match status" value="1"/>
</dbReference>
<dbReference type="WBParaSite" id="nRc.2.0.1.t25661-RA">
    <property type="protein sequence ID" value="nRc.2.0.1.t25661-RA"/>
    <property type="gene ID" value="nRc.2.0.1.g25661"/>
</dbReference>
<dbReference type="InterPro" id="IPR035979">
    <property type="entry name" value="RBD_domain_sf"/>
</dbReference>
<dbReference type="Gene3D" id="3.30.70.330">
    <property type="match status" value="1"/>
</dbReference>
<evidence type="ECO:0000256" key="3">
    <source>
        <dbReference type="PROSITE-ProRule" id="PRU00176"/>
    </source>
</evidence>